<dbReference type="VEuPathDB" id="FungiDB:UREG_04226"/>
<proteinExistence type="predicted"/>
<keyword evidence="3" id="KW-1185">Reference proteome</keyword>
<dbReference type="Proteomes" id="UP000002058">
    <property type="component" value="Unassembled WGS sequence"/>
</dbReference>
<gene>
    <name evidence="2" type="ORF">UREG_04226</name>
</gene>
<dbReference type="EMBL" id="CH476616">
    <property type="protein sequence ID" value="EEP79380.1"/>
    <property type="molecule type" value="Genomic_DNA"/>
</dbReference>
<organism evidence="2 3">
    <name type="scientific">Uncinocarpus reesii (strain UAMH 1704)</name>
    <dbReference type="NCBI Taxonomy" id="336963"/>
    <lineage>
        <taxon>Eukaryota</taxon>
        <taxon>Fungi</taxon>
        <taxon>Dikarya</taxon>
        <taxon>Ascomycota</taxon>
        <taxon>Pezizomycotina</taxon>
        <taxon>Eurotiomycetes</taxon>
        <taxon>Eurotiomycetidae</taxon>
        <taxon>Onygenales</taxon>
        <taxon>Onygenaceae</taxon>
        <taxon>Uncinocarpus</taxon>
    </lineage>
</organism>
<feature type="compositionally biased region" description="Basic and acidic residues" evidence="1">
    <location>
        <begin position="57"/>
        <end position="67"/>
    </location>
</feature>
<sequence length="214" mass="24109">MPDVPRWLFSRGTPEDAFQTLFHISHSIILNERRKKDNAKKARGKKSYTGLPTGNDNSDKDIKRAEDEYGTGEPEASANADANNEHWLPSLPSSPLSSPPTPSCNGGSLPLSDRNIYTFLLDNEPSVCGPTDLVSDRGTIPISVDLLSFDKWVEYLKQDFPGHDPEAYEIVFDSHIRGQQVVIRNSRQWKAALREVMATRNSNHFQFMIRFHPA</sequence>
<name>C4JN18_UNCRE</name>
<accession>C4JN18</accession>
<protein>
    <submittedName>
        <fullName evidence="2">Uncharacterized protein</fullName>
    </submittedName>
</protein>
<dbReference type="HOGENOM" id="CLU_1289800_0_0_1"/>
<feature type="region of interest" description="Disordered" evidence="1">
    <location>
        <begin position="33"/>
        <end position="108"/>
    </location>
</feature>
<evidence type="ECO:0000256" key="1">
    <source>
        <dbReference type="SAM" id="MobiDB-lite"/>
    </source>
</evidence>
<dbReference type="KEGG" id="ure:UREG_04226"/>
<dbReference type="RefSeq" id="XP_002544709.1">
    <property type="nucleotide sequence ID" value="XM_002544663.1"/>
</dbReference>
<feature type="compositionally biased region" description="Basic residues" evidence="1">
    <location>
        <begin position="36"/>
        <end position="46"/>
    </location>
</feature>
<reference evidence="3" key="1">
    <citation type="journal article" date="2009" name="Genome Res.">
        <title>Comparative genomic analyses of the human fungal pathogens Coccidioides and their relatives.</title>
        <authorList>
            <person name="Sharpton T.J."/>
            <person name="Stajich J.E."/>
            <person name="Rounsley S.D."/>
            <person name="Gardner M.J."/>
            <person name="Wortman J.R."/>
            <person name="Jordar V.S."/>
            <person name="Maiti R."/>
            <person name="Kodira C.D."/>
            <person name="Neafsey D.E."/>
            <person name="Zeng Q."/>
            <person name="Hung C.-Y."/>
            <person name="McMahan C."/>
            <person name="Muszewska A."/>
            <person name="Grynberg M."/>
            <person name="Mandel M.A."/>
            <person name="Kellner E.M."/>
            <person name="Barker B.M."/>
            <person name="Galgiani J.N."/>
            <person name="Orbach M.J."/>
            <person name="Kirkland T.N."/>
            <person name="Cole G.T."/>
            <person name="Henn M.R."/>
            <person name="Birren B.W."/>
            <person name="Taylor J.W."/>
        </authorList>
    </citation>
    <scope>NUCLEOTIDE SEQUENCE [LARGE SCALE GENOMIC DNA]</scope>
    <source>
        <strain evidence="3">UAMH 1704</strain>
    </source>
</reference>
<evidence type="ECO:0000313" key="3">
    <source>
        <dbReference type="Proteomes" id="UP000002058"/>
    </source>
</evidence>
<dbReference type="InParanoid" id="C4JN18"/>
<dbReference type="AlphaFoldDB" id="C4JN18"/>
<dbReference type="GeneID" id="8443469"/>
<evidence type="ECO:0000313" key="2">
    <source>
        <dbReference type="EMBL" id="EEP79380.1"/>
    </source>
</evidence>